<dbReference type="SMART" id="SM00257">
    <property type="entry name" value="LysM"/>
    <property type="match status" value="2"/>
</dbReference>
<protein>
    <submittedName>
        <fullName evidence="4">Type IV pilus assembly protein PilF</fullName>
    </submittedName>
</protein>
<feature type="domain" description="LysM" evidence="3">
    <location>
        <begin position="362"/>
        <end position="406"/>
    </location>
</feature>
<dbReference type="SUPFAM" id="SSF54106">
    <property type="entry name" value="LysM domain"/>
    <property type="match status" value="2"/>
</dbReference>
<reference evidence="4 5" key="1">
    <citation type="submission" date="2023-07" db="EMBL/GenBank/DDBJ databases">
        <title>Sorghum-associated microbial communities from plants grown in Nebraska, USA.</title>
        <authorList>
            <person name="Schachtman D."/>
        </authorList>
    </citation>
    <scope>NUCLEOTIDE SEQUENCE [LARGE SCALE GENOMIC DNA]</scope>
    <source>
        <strain evidence="4 5">4138</strain>
    </source>
</reference>
<dbReference type="PROSITE" id="PS50293">
    <property type="entry name" value="TPR_REGION"/>
    <property type="match status" value="1"/>
</dbReference>
<dbReference type="EMBL" id="JAVDWR010000002">
    <property type="protein sequence ID" value="MDR7120317.1"/>
    <property type="molecule type" value="Genomic_DNA"/>
</dbReference>
<dbReference type="InterPro" id="IPR011990">
    <property type="entry name" value="TPR-like_helical_dom_sf"/>
</dbReference>
<dbReference type="NCBIfam" id="TIGR02521">
    <property type="entry name" value="type_IV_pilW"/>
    <property type="match status" value="1"/>
</dbReference>
<name>A0ABU1VXA1_9GAMM</name>
<accession>A0ABU1VXA1</accession>
<feature type="domain" description="LysM" evidence="3">
    <location>
        <begin position="422"/>
        <end position="466"/>
    </location>
</feature>
<dbReference type="SMART" id="SM00028">
    <property type="entry name" value="TPR"/>
    <property type="match status" value="4"/>
</dbReference>
<dbReference type="Pfam" id="PF01476">
    <property type="entry name" value="LysM"/>
    <property type="match status" value="2"/>
</dbReference>
<evidence type="ECO:0000313" key="4">
    <source>
        <dbReference type="EMBL" id="MDR7120317.1"/>
    </source>
</evidence>
<sequence length="474" mass="53440">MQKLRLLACVVFSLQLAACVTETTVVGSDRQIRPKTDQKEAARTRIALGINYLQRGDNAQAKFNLEKAKSLAPELAEVHNALAYYYQQVAEFDAAENSYQKAIQLEPNNADSYNNYGAFLCQRGKYDQAEQLLLQAISRPGYIRAADSYENIALCRLEQKDFIQAKTYLDLSIKHNASRPSALFNLASVNYAMADLPAAQVLLDRMQSASQISPRSVLLGYLIAQEQQDYSRMQMAEQLLLTTYPQSQETLLFSQGKLRESEFSLLRQDYKQQLLQQPKEQLKAGVVQPKIKITRKKPPAAVAEYTEEARLSPAVVAEPLPESRVVSENLAVTELATEAAVASSESDHQPEVTAAASATEVQQHEVQQDETLYGIAERYSVTISDIISWNSLRDNQPIVKGQVLWIGQQAPRQIEPQIEVPERYQVQYGDTLFRISMRYRVKLTSLLQWNNLTEQSPIRAGQFIYLKDPAQLEL</sequence>
<dbReference type="Gene3D" id="3.10.350.10">
    <property type="entry name" value="LysM domain"/>
    <property type="match status" value="2"/>
</dbReference>
<dbReference type="InterPro" id="IPR019734">
    <property type="entry name" value="TPR_rpt"/>
</dbReference>
<feature type="repeat" description="TPR" evidence="1">
    <location>
        <begin position="76"/>
        <end position="109"/>
    </location>
</feature>
<dbReference type="PANTHER" id="PTHR33734">
    <property type="entry name" value="LYSM DOMAIN-CONTAINING GPI-ANCHORED PROTEIN 2"/>
    <property type="match status" value="1"/>
</dbReference>
<organism evidence="4 5">
    <name type="scientific">Rheinheimera soli</name>
    <dbReference type="NCBI Taxonomy" id="443616"/>
    <lineage>
        <taxon>Bacteria</taxon>
        <taxon>Pseudomonadati</taxon>
        <taxon>Pseudomonadota</taxon>
        <taxon>Gammaproteobacteria</taxon>
        <taxon>Chromatiales</taxon>
        <taxon>Chromatiaceae</taxon>
        <taxon>Rheinheimera</taxon>
    </lineage>
</organism>
<dbReference type="RefSeq" id="WP_310275650.1">
    <property type="nucleotide sequence ID" value="NZ_JAVDWR010000002.1"/>
</dbReference>
<evidence type="ECO:0000256" key="1">
    <source>
        <dbReference type="PROSITE-ProRule" id="PRU00339"/>
    </source>
</evidence>
<dbReference type="InterPro" id="IPR018392">
    <property type="entry name" value="LysM"/>
</dbReference>
<dbReference type="PROSITE" id="PS50005">
    <property type="entry name" value="TPR"/>
    <property type="match status" value="1"/>
</dbReference>
<comment type="caution">
    <text evidence="4">The sequence shown here is derived from an EMBL/GenBank/DDBJ whole genome shotgun (WGS) entry which is preliminary data.</text>
</comment>
<dbReference type="InterPro" id="IPR036779">
    <property type="entry name" value="LysM_dom_sf"/>
</dbReference>
<keyword evidence="2" id="KW-0732">Signal</keyword>
<evidence type="ECO:0000313" key="5">
    <source>
        <dbReference type="Proteomes" id="UP001257909"/>
    </source>
</evidence>
<keyword evidence="1" id="KW-0802">TPR repeat</keyword>
<feature type="chain" id="PRO_5046550247" evidence="2">
    <location>
        <begin position="18"/>
        <end position="474"/>
    </location>
</feature>
<proteinExistence type="predicted"/>
<keyword evidence="5" id="KW-1185">Reference proteome</keyword>
<dbReference type="PROSITE" id="PS51782">
    <property type="entry name" value="LYSM"/>
    <property type="match status" value="2"/>
</dbReference>
<dbReference type="Proteomes" id="UP001257909">
    <property type="component" value="Unassembled WGS sequence"/>
</dbReference>
<evidence type="ECO:0000256" key="2">
    <source>
        <dbReference type="SAM" id="SignalP"/>
    </source>
</evidence>
<gene>
    <name evidence="4" type="ORF">J2W69_001246</name>
</gene>
<dbReference type="CDD" id="cd00118">
    <property type="entry name" value="LysM"/>
    <property type="match status" value="2"/>
</dbReference>
<dbReference type="Gene3D" id="1.25.40.10">
    <property type="entry name" value="Tetratricopeptide repeat domain"/>
    <property type="match status" value="1"/>
</dbReference>
<dbReference type="PANTHER" id="PTHR33734:SF22">
    <property type="entry name" value="MEMBRANE-BOUND LYTIC MUREIN TRANSGLYCOSYLASE D"/>
    <property type="match status" value="1"/>
</dbReference>
<dbReference type="SUPFAM" id="SSF48452">
    <property type="entry name" value="TPR-like"/>
    <property type="match status" value="1"/>
</dbReference>
<dbReference type="InterPro" id="IPR013360">
    <property type="entry name" value="Pilus_4_PilW"/>
</dbReference>
<feature type="signal peptide" evidence="2">
    <location>
        <begin position="1"/>
        <end position="17"/>
    </location>
</feature>
<evidence type="ECO:0000259" key="3">
    <source>
        <dbReference type="PROSITE" id="PS51782"/>
    </source>
</evidence>
<dbReference type="Pfam" id="PF13181">
    <property type="entry name" value="TPR_8"/>
    <property type="match status" value="1"/>
</dbReference>
<dbReference type="Pfam" id="PF13431">
    <property type="entry name" value="TPR_17"/>
    <property type="match status" value="1"/>
</dbReference>